<gene>
    <name evidence="2" type="ORF">ACMD2_25076</name>
</gene>
<feature type="domain" description="K-box" evidence="1">
    <location>
        <begin position="1"/>
        <end position="91"/>
    </location>
</feature>
<reference evidence="2 3" key="1">
    <citation type="journal article" date="2016" name="DNA Res.">
        <title>The draft genome of MD-2 pineapple using hybrid error correction of long reads.</title>
        <authorList>
            <person name="Redwan R.M."/>
            <person name="Saidin A."/>
            <person name="Kumar S.V."/>
        </authorList>
    </citation>
    <scope>NUCLEOTIDE SEQUENCE [LARGE SCALE GENOMIC DNA]</scope>
    <source>
        <strain evidence="3">cv. MD2</strain>
        <tissue evidence="2">Leaf</tissue>
    </source>
</reference>
<proteinExistence type="predicted"/>
<dbReference type="GO" id="GO:0005634">
    <property type="term" value="C:nucleus"/>
    <property type="evidence" value="ECO:0007669"/>
    <property type="project" value="InterPro"/>
</dbReference>
<dbReference type="AlphaFoldDB" id="A0A199UUY4"/>
<dbReference type="STRING" id="4615.A0A199UUY4"/>
<accession>A0A199UUY4</accession>
<dbReference type="GO" id="GO:0003700">
    <property type="term" value="F:DNA-binding transcription factor activity"/>
    <property type="evidence" value="ECO:0007669"/>
    <property type="project" value="InterPro"/>
</dbReference>
<organism evidence="2 3">
    <name type="scientific">Ananas comosus</name>
    <name type="common">Pineapple</name>
    <name type="synonym">Ananas ananas</name>
    <dbReference type="NCBI Taxonomy" id="4615"/>
    <lineage>
        <taxon>Eukaryota</taxon>
        <taxon>Viridiplantae</taxon>
        <taxon>Streptophyta</taxon>
        <taxon>Embryophyta</taxon>
        <taxon>Tracheophyta</taxon>
        <taxon>Spermatophyta</taxon>
        <taxon>Magnoliopsida</taxon>
        <taxon>Liliopsida</taxon>
        <taxon>Poales</taxon>
        <taxon>Bromeliaceae</taxon>
        <taxon>Bromelioideae</taxon>
        <taxon>Ananas</taxon>
    </lineage>
</organism>
<sequence>MQSSCQEYMKLKAHVESLQRSQRNLLGEDLGTLSIKELEQLEKQLDTSLRHIRSTRVLGVLLQHNTCLISLPISKGGSRFFAKQINAFENE</sequence>
<dbReference type="EMBL" id="LSRQ01004914">
    <property type="protein sequence ID" value="OAY68451.1"/>
    <property type="molecule type" value="Genomic_DNA"/>
</dbReference>
<evidence type="ECO:0000259" key="1">
    <source>
        <dbReference type="PROSITE" id="PS51297"/>
    </source>
</evidence>
<comment type="caution">
    <text evidence="2">The sequence shown here is derived from an EMBL/GenBank/DDBJ whole genome shotgun (WGS) entry which is preliminary data.</text>
</comment>
<dbReference type="Pfam" id="PF01486">
    <property type="entry name" value="K-box"/>
    <property type="match status" value="1"/>
</dbReference>
<protein>
    <submittedName>
        <fullName evidence="2">MADS-box transcription factor 8</fullName>
    </submittedName>
</protein>
<evidence type="ECO:0000313" key="2">
    <source>
        <dbReference type="EMBL" id="OAY68451.1"/>
    </source>
</evidence>
<dbReference type="PROSITE" id="PS51297">
    <property type="entry name" value="K_BOX"/>
    <property type="match status" value="1"/>
</dbReference>
<dbReference type="Proteomes" id="UP000092600">
    <property type="component" value="Unassembled WGS sequence"/>
</dbReference>
<dbReference type="InterPro" id="IPR002487">
    <property type="entry name" value="TF_Kbox"/>
</dbReference>
<evidence type="ECO:0000313" key="3">
    <source>
        <dbReference type="Proteomes" id="UP000092600"/>
    </source>
</evidence>
<name>A0A199UUY4_ANACO</name>